<keyword evidence="1" id="KW-0812">Transmembrane</keyword>
<gene>
    <name evidence="2" type="ORF">G3I74_11345</name>
</gene>
<feature type="transmembrane region" description="Helical" evidence="1">
    <location>
        <begin position="12"/>
        <end position="31"/>
    </location>
</feature>
<dbReference type="AlphaFoldDB" id="A0A845V0S1"/>
<accession>A0A845V0S1</accession>
<comment type="caution">
    <text evidence="2">The sequence shown here is derived from an EMBL/GenBank/DDBJ whole genome shotgun (WGS) entry which is preliminary data.</text>
</comment>
<proteinExistence type="predicted"/>
<protein>
    <submittedName>
        <fullName evidence="2">Prepilin-type N-terminal cleavage/methylation domain-containing protein</fullName>
    </submittedName>
</protein>
<dbReference type="EMBL" id="JAAGSC010000042">
    <property type="protein sequence ID" value="NDY96324.1"/>
    <property type="molecule type" value="Genomic_DNA"/>
</dbReference>
<dbReference type="RefSeq" id="WP_164211726.1">
    <property type="nucleotide sequence ID" value="NZ_JAAGSC010000042.1"/>
</dbReference>
<name>A0A845V0S1_9GAMM</name>
<evidence type="ECO:0000313" key="3">
    <source>
        <dbReference type="Proteomes" id="UP000484885"/>
    </source>
</evidence>
<reference evidence="2 3" key="1">
    <citation type="submission" date="2020-02" db="EMBL/GenBank/DDBJ databases">
        <authorList>
            <person name="Zhang X.-Y."/>
        </authorList>
    </citation>
    <scope>NUCLEOTIDE SEQUENCE [LARGE SCALE GENOMIC DNA]</scope>
    <source>
        <strain evidence="2 3">C33</strain>
    </source>
</reference>
<keyword evidence="1" id="KW-1133">Transmembrane helix</keyword>
<keyword evidence="1" id="KW-0472">Membrane</keyword>
<organism evidence="2 3">
    <name type="scientific">Wenzhouxiangella limi</name>
    <dbReference type="NCBI Taxonomy" id="2707351"/>
    <lineage>
        <taxon>Bacteria</taxon>
        <taxon>Pseudomonadati</taxon>
        <taxon>Pseudomonadota</taxon>
        <taxon>Gammaproteobacteria</taxon>
        <taxon>Chromatiales</taxon>
        <taxon>Wenzhouxiangellaceae</taxon>
        <taxon>Wenzhouxiangella</taxon>
    </lineage>
</organism>
<evidence type="ECO:0000313" key="2">
    <source>
        <dbReference type="EMBL" id="NDY96324.1"/>
    </source>
</evidence>
<evidence type="ECO:0000256" key="1">
    <source>
        <dbReference type="SAM" id="Phobius"/>
    </source>
</evidence>
<dbReference type="Proteomes" id="UP000484885">
    <property type="component" value="Unassembled WGS sequence"/>
</dbReference>
<sequence>MNLSSRVQLGFTLLETLVALIIASLVSVLLMQGLTQALLLRDRVLDHVQFQREARLRYAWFDDTVSALIADLGRVERHRFTGGPNGFSGLSLAPLTDWPGKPSMVHWQLESEGDLFHLYYQEGAPIIASEWQRAWSWYAQSAEFAYYDPQAGWQSQWPPEGGHGLAMIPALPAIIAFTTQWRGQPVTWAASVRGRRNPRPDLDLPAEFR</sequence>
<dbReference type="NCBIfam" id="TIGR02532">
    <property type="entry name" value="IV_pilin_GFxxxE"/>
    <property type="match status" value="1"/>
</dbReference>
<keyword evidence="3" id="KW-1185">Reference proteome</keyword>
<dbReference type="InterPro" id="IPR012902">
    <property type="entry name" value="N_methyl_site"/>
</dbReference>
<dbReference type="Pfam" id="PF07963">
    <property type="entry name" value="N_methyl"/>
    <property type="match status" value="1"/>
</dbReference>